<organism evidence="1">
    <name type="scientific">viral metagenome</name>
    <dbReference type="NCBI Taxonomy" id="1070528"/>
    <lineage>
        <taxon>unclassified sequences</taxon>
        <taxon>metagenomes</taxon>
        <taxon>organismal metagenomes</taxon>
    </lineage>
</organism>
<dbReference type="AlphaFoldDB" id="A0A6C0K4I7"/>
<name>A0A6C0K4I7_9ZZZZ</name>
<proteinExistence type="predicted"/>
<evidence type="ECO:0000313" key="1">
    <source>
        <dbReference type="EMBL" id="QHU11627.1"/>
    </source>
</evidence>
<sequence length="304" mass="35946">MNVFLDQYENHRDATESLLTLCVIDRSVASVLLFAEEQLKKAQKIANSVRRKKVNDALFGWISALRAEDPDRILNRLVFMNEGWIDLTADQIQTARQYKMLNPYYRTSEQYECAHFRDFFLNKEFECFVRLDKSKMYIYEWTRTKEQSSTKDVKNLETHCQELRLKHKTVYVQGVSETLPSSSVMVSLDAPITHRQQFFEWKERREMQEHHALLEQRLEAIKNPKTNLDLYVFGKMRPTIVPAIEAYELKELFIDEAKMDRLRQLAPPEALNFRLVPIRVLEKGDVGDRFLTEYNGLMGLRYFA</sequence>
<protein>
    <submittedName>
        <fullName evidence="1">Uncharacterized protein</fullName>
    </submittedName>
</protein>
<dbReference type="EMBL" id="MN740787">
    <property type="protein sequence ID" value="QHU11627.1"/>
    <property type="molecule type" value="Genomic_DNA"/>
</dbReference>
<reference evidence="1" key="1">
    <citation type="journal article" date="2020" name="Nature">
        <title>Giant virus diversity and host interactions through global metagenomics.</title>
        <authorList>
            <person name="Schulz F."/>
            <person name="Roux S."/>
            <person name="Paez-Espino D."/>
            <person name="Jungbluth S."/>
            <person name="Walsh D.A."/>
            <person name="Denef V.J."/>
            <person name="McMahon K.D."/>
            <person name="Konstantinidis K.T."/>
            <person name="Eloe-Fadrosh E.A."/>
            <person name="Kyrpides N.C."/>
            <person name="Woyke T."/>
        </authorList>
    </citation>
    <scope>NUCLEOTIDE SEQUENCE</scope>
    <source>
        <strain evidence="1">GVMAG-S-1101169-75</strain>
    </source>
</reference>
<accession>A0A6C0K4I7</accession>